<evidence type="ECO:0000313" key="1">
    <source>
        <dbReference type="EMBL" id="KAH3685142.1"/>
    </source>
</evidence>
<name>A0A9P8Q6B7_WICPI</name>
<accession>A0A9P8Q6B7</accession>
<evidence type="ECO:0000313" key="2">
    <source>
        <dbReference type="Proteomes" id="UP000774326"/>
    </source>
</evidence>
<proteinExistence type="predicted"/>
<dbReference type="AlphaFoldDB" id="A0A9P8Q6B7"/>
<comment type="caution">
    <text evidence="1">The sequence shown here is derived from an EMBL/GenBank/DDBJ whole genome shotgun (WGS) entry which is preliminary data.</text>
</comment>
<protein>
    <submittedName>
        <fullName evidence="1">Uncharacterized protein</fullName>
    </submittedName>
</protein>
<dbReference type="Proteomes" id="UP000774326">
    <property type="component" value="Unassembled WGS sequence"/>
</dbReference>
<organism evidence="1 2">
    <name type="scientific">Wickerhamomyces pijperi</name>
    <name type="common">Yeast</name>
    <name type="synonym">Pichia pijperi</name>
    <dbReference type="NCBI Taxonomy" id="599730"/>
    <lineage>
        <taxon>Eukaryota</taxon>
        <taxon>Fungi</taxon>
        <taxon>Dikarya</taxon>
        <taxon>Ascomycota</taxon>
        <taxon>Saccharomycotina</taxon>
        <taxon>Saccharomycetes</taxon>
        <taxon>Phaffomycetales</taxon>
        <taxon>Wickerhamomycetaceae</taxon>
        <taxon>Wickerhamomyces</taxon>
    </lineage>
</organism>
<dbReference type="EMBL" id="JAEUBG010002137">
    <property type="protein sequence ID" value="KAH3685142.1"/>
    <property type="molecule type" value="Genomic_DNA"/>
</dbReference>
<reference evidence="1" key="1">
    <citation type="journal article" date="2021" name="Open Biol.">
        <title>Shared evolutionary footprints suggest mitochondrial oxidative damage underlies multiple complex I losses in fungi.</title>
        <authorList>
            <person name="Schikora-Tamarit M.A."/>
            <person name="Marcet-Houben M."/>
            <person name="Nosek J."/>
            <person name="Gabaldon T."/>
        </authorList>
    </citation>
    <scope>NUCLEOTIDE SEQUENCE</scope>
    <source>
        <strain evidence="1">CBS2887</strain>
    </source>
</reference>
<sequence length="72" mass="8189">MYLTGEVSDLVAWDDKYWISFMTPRALKFFKESDIVDGGLHGELCGVDVGDSRDLRSRKSVSYEVLSFFMGD</sequence>
<gene>
    <name evidence="1" type="ORF">WICPIJ_003909</name>
</gene>
<keyword evidence="2" id="KW-1185">Reference proteome</keyword>
<reference evidence="1" key="2">
    <citation type="submission" date="2021-01" db="EMBL/GenBank/DDBJ databases">
        <authorList>
            <person name="Schikora-Tamarit M.A."/>
        </authorList>
    </citation>
    <scope>NUCLEOTIDE SEQUENCE</scope>
    <source>
        <strain evidence="1">CBS2887</strain>
    </source>
</reference>